<feature type="chain" id="PRO_5012590084" evidence="2">
    <location>
        <begin position="22"/>
        <end position="260"/>
    </location>
</feature>
<reference evidence="4" key="1">
    <citation type="submission" date="2016-11" db="EMBL/GenBank/DDBJ databases">
        <authorList>
            <person name="Varghese N."/>
            <person name="Submissions S."/>
        </authorList>
    </citation>
    <scope>NUCLEOTIDE SEQUENCE [LARGE SCALE GENOMIC DNA]</scope>
    <source>
        <strain evidence="4">DSM 22638</strain>
    </source>
</reference>
<dbReference type="EMBL" id="FQWL01000008">
    <property type="protein sequence ID" value="SHH02632.1"/>
    <property type="molecule type" value="Genomic_DNA"/>
</dbReference>
<dbReference type="OrthoDB" id="9764953at2"/>
<evidence type="ECO:0000256" key="1">
    <source>
        <dbReference type="ARBA" id="ARBA00022729"/>
    </source>
</evidence>
<dbReference type="InterPro" id="IPR029058">
    <property type="entry name" value="AB_hydrolase_fold"/>
</dbReference>
<evidence type="ECO:0000313" key="3">
    <source>
        <dbReference type="EMBL" id="SHH02632.1"/>
    </source>
</evidence>
<dbReference type="Proteomes" id="UP000184532">
    <property type="component" value="Unassembled WGS sequence"/>
</dbReference>
<proteinExistence type="predicted"/>
<dbReference type="Gene3D" id="3.40.50.1820">
    <property type="entry name" value="alpha/beta hydrolase"/>
    <property type="match status" value="1"/>
</dbReference>
<protein>
    <submittedName>
        <fullName evidence="3">Putative esterase</fullName>
    </submittedName>
</protein>
<gene>
    <name evidence="3" type="ORF">SAMN04488116_3265</name>
</gene>
<feature type="signal peptide" evidence="2">
    <location>
        <begin position="1"/>
        <end position="21"/>
    </location>
</feature>
<dbReference type="RefSeq" id="WP_073181719.1">
    <property type="nucleotide sequence ID" value="NZ_FQWL01000008.1"/>
</dbReference>
<keyword evidence="4" id="KW-1185">Reference proteome</keyword>
<sequence length="260" mass="29530">MKLLNTLGITFLFLFCTQMTAQDSSPYQKKVFVKDGKSLPYRLLLPKDYDANKKYPLLLFLHGSGERGNDNEAQLVHGSSLFLKEEVRDSYEAIVVFPQCAAGSSWAKIDVEGDFPNREFIYYENAEPTADMLLLEGLLKHLRKNYKLDKKRWYVGGLSMGGMGTFELVRRNPKMFAAAFPICGGANPKISKKLTKLDWWVFHGDDDQVVPEKYSAQMVKAMEDLGVNIKYSIYPGVGHNSWDNAFAEPELLSWVFSKSK</sequence>
<evidence type="ECO:0000313" key="4">
    <source>
        <dbReference type="Proteomes" id="UP000184532"/>
    </source>
</evidence>
<evidence type="ECO:0000256" key="2">
    <source>
        <dbReference type="SAM" id="SignalP"/>
    </source>
</evidence>
<accession>A0A1M5PLK3</accession>
<dbReference type="STRING" id="570519.SAMN04488116_3265"/>
<dbReference type="Pfam" id="PF00756">
    <property type="entry name" value="Esterase"/>
    <property type="match status" value="1"/>
</dbReference>
<dbReference type="PANTHER" id="PTHR43037">
    <property type="entry name" value="UNNAMED PRODUCT-RELATED"/>
    <property type="match status" value="1"/>
</dbReference>
<keyword evidence="1 2" id="KW-0732">Signal</keyword>
<dbReference type="AlphaFoldDB" id="A0A1M5PLK3"/>
<dbReference type="InterPro" id="IPR000801">
    <property type="entry name" value="Esterase-like"/>
</dbReference>
<name>A0A1M5PLK3_9FLAO</name>
<organism evidence="3 4">
    <name type="scientific">Flagellimonas flava</name>
    <dbReference type="NCBI Taxonomy" id="570519"/>
    <lineage>
        <taxon>Bacteria</taxon>
        <taxon>Pseudomonadati</taxon>
        <taxon>Bacteroidota</taxon>
        <taxon>Flavobacteriia</taxon>
        <taxon>Flavobacteriales</taxon>
        <taxon>Flavobacteriaceae</taxon>
        <taxon>Flagellimonas</taxon>
    </lineage>
</organism>
<dbReference type="PANTHER" id="PTHR43037:SF1">
    <property type="entry name" value="BLL1128 PROTEIN"/>
    <property type="match status" value="1"/>
</dbReference>
<dbReference type="SUPFAM" id="SSF53474">
    <property type="entry name" value="alpha/beta-Hydrolases"/>
    <property type="match status" value="1"/>
</dbReference>
<dbReference type="InterPro" id="IPR050955">
    <property type="entry name" value="Plant_Biomass_Hydrol_Est"/>
</dbReference>